<proteinExistence type="inferred from homology"/>
<dbReference type="InterPro" id="IPR045959">
    <property type="entry name" value="CGDB"/>
</dbReference>
<dbReference type="Proteomes" id="UP000548867">
    <property type="component" value="Unassembled WGS sequence"/>
</dbReference>
<gene>
    <name evidence="6" type="ORF">GGR38_001014</name>
</gene>
<evidence type="ECO:0000256" key="3">
    <source>
        <dbReference type="ARBA" id="ARBA00046336"/>
    </source>
</evidence>
<keyword evidence="2" id="KW-0119">Carbohydrate metabolism</keyword>
<keyword evidence="7" id="KW-1185">Reference proteome</keyword>
<dbReference type="EMBL" id="JACIDX010000003">
    <property type="protein sequence ID" value="MBB3954087.1"/>
    <property type="molecule type" value="Genomic_DNA"/>
</dbReference>
<comment type="caution">
    <text evidence="6">The sequence shown here is derived from an EMBL/GenBank/DDBJ whole genome shotgun (WGS) entry which is preliminary data.</text>
</comment>
<reference evidence="6 7" key="1">
    <citation type="submission" date="2020-08" db="EMBL/GenBank/DDBJ databases">
        <title>Genomic Encyclopedia of Type Strains, Phase IV (KMG-IV): sequencing the most valuable type-strain genomes for metagenomic binning, comparative biology and taxonomic classification.</title>
        <authorList>
            <person name="Goeker M."/>
        </authorList>
    </citation>
    <scope>NUCLEOTIDE SEQUENCE [LARGE SCALE GENOMIC DNA]</scope>
    <source>
        <strain evidence="6 7">DSM 27057</strain>
    </source>
</reference>
<evidence type="ECO:0000256" key="2">
    <source>
        <dbReference type="ARBA" id="ARBA00023277"/>
    </source>
</evidence>
<feature type="domain" description="C-glycoside deglycosidase beta subunit" evidence="5">
    <location>
        <begin position="3"/>
        <end position="113"/>
    </location>
</feature>
<sequence length="134" mass="14731">MYEFQLIQSTGFRNHGPEGARDGVEVRLRLPNYRGMRLSLLDGIDVTLDGEFFSHEVTSLILGGTVYDLAAMRDATTVRWAMGEHASVLVPKPGGLLPGIHHVKVAALVRSPYFPPHLQPLPVHGERLATIVLP</sequence>
<dbReference type="AlphaFoldDB" id="A0A7W6G6L4"/>
<evidence type="ECO:0000256" key="1">
    <source>
        <dbReference type="ARBA" id="ARBA00023239"/>
    </source>
</evidence>
<dbReference type="RefSeq" id="WP_172340381.1">
    <property type="nucleotide sequence ID" value="NZ_JACIDX010000003.1"/>
</dbReference>
<evidence type="ECO:0000259" key="5">
    <source>
        <dbReference type="Pfam" id="PF19906"/>
    </source>
</evidence>
<comment type="similarity">
    <text evidence="3">Belongs to the C-glycoside deglycosidase beta subunit family.</text>
</comment>
<protein>
    <recommendedName>
        <fullName evidence="4">C-deglycosylation enzyme beta subunit</fullName>
    </recommendedName>
</protein>
<evidence type="ECO:0000256" key="4">
    <source>
        <dbReference type="ARBA" id="ARBA00047208"/>
    </source>
</evidence>
<dbReference type="Pfam" id="PF19906">
    <property type="entry name" value="CGDB"/>
    <property type="match status" value="1"/>
</dbReference>
<accession>A0A7W6G6L4</accession>
<dbReference type="GO" id="GO:0016829">
    <property type="term" value="F:lyase activity"/>
    <property type="evidence" value="ECO:0007669"/>
    <property type="project" value="UniProtKB-KW"/>
</dbReference>
<evidence type="ECO:0000313" key="6">
    <source>
        <dbReference type="EMBL" id="MBB3954087.1"/>
    </source>
</evidence>
<evidence type="ECO:0000313" key="7">
    <source>
        <dbReference type="Proteomes" id="UP000548867"/>
    </source>
</evidence>
<keyword evidence="1" id="KW-0456">Lyase</keyword>
<name>A0A7W6G6L4_9SPHN</name>
<organism evidence="6 7">
    <name type="scientific">Novosphingobium sediminicola</name>
    <dbReference type="NCBI Taxonomy" id="563162"/>
    <lineage>
        <taxon>Bacteria</taxon>
        <taxon>Pseudomonadati</taxon>
        <taxon>Pseudomonadota</taxon>
        <taxon>Alphaproteobacteria</taxon>
        <taxon>Sphingomonadales</taxon>
        <taxon>Sphingomonadaceae</taxon>
        <taxon>Novosphingobium</taxon>
    </lineage>
</organism>